<evidence type="ECO:0000313" key="3">
    <source>
        <dbReference type="Proteomes" id="UP000291343"/>
    </source>
</evidence>
<protein>
    <submittedName>
        <fullName evidence="2">Uncharacterized protein</fullName>
    </submittedName>
</protein>
<dbReference type="STRING" id="195883.A0A482WGU6"/>
<dbReference type="EMBL" id="QKKF02036007">
    <property type="protein sequence ID" value="RZF32759.1"/>
    <property type="molecule type" value="Genomic_DNA"/>
</dbReference>
<dbReference type="Pfam" id="PF07898">
    <property type="entry name" value="DUF1676"/>
    <property type="match status" value="1"/>
</dbReference>
<dbReference type="InterPro" id="IPR012464">
    <property type="entry name" value="DUF1676"/>
</dbReference>
<keyword evidence="3" id="KW-1185">Reference proteome</keyword>
<evidence type="ECO:0000256" key="1">
    <source>
        <dbReference type="SAM" id="Phobius"/>
    </source>
</evidence>
<proteinExistence type="predicted"/>
<keyword evidence="1" id="KW-0472">Membrane</keyword>
<dbReference type="InParanoid" id="A0A482WGU6"/>
<dbReference type="PANTHER" id="PTHR21879">
    <property type="entry name" value="FI03362P-RELATED-RELATED"/>
    <property type="match status" value="1"/>
</dbReference>
<reference evidence="2 3" key="1">
    <citation type="journal article" date="2017" name="Gigascience">
        <title>Genome sequence of the small brown planthopper, Laodelphax striatellus.</title>
        <authorList>
            <person name="Zhu J."/>
            <person name="Jiang F."/>
            <person name="Wang X."/>
            <person name="Yang P."/>
            <person name="Bao Y."/>
            <person name="Zhao W."/>
            <person name="Wang W."/>
            <person name="Lu H."/>
            <person name="Wang Q."/>
            <person name="Cui N."/>
            <person name="Li J."/>
            <person name="Chen X."/>
            <person name="Luo L."/>
            <person name="Yu J."/>
            <person name="Kang L."/>
            <person name="Cui F."/>
        </authorList>
    </citation>
    <scope>NUCLEOTIDE SEQUENCE [LARGE SCALE GENOMIC DNA]</scope>
    <source>
        <strain evidence="2">Lst14</strain>
    </source>
</reference>
<dbReference type="AlphaFoldDB" id="A0A482WGU6"/>
<gene>
    <name evidence="2" type="ORF">LSTR_LSTR009868</name>
</gene>
<dbReference type="Proteomes" id="UP000291343">
    <property type="component" value="Unassembled WGS sequence"/>
</dbReference>
<comment type="caution">
    <text evidence="2">The sequence shown here is derived from an EMBL/GenBank/DDBJ whole genome shotgun (WGS) entry which is preliminary data.</text>
</comment>
<feature type="transmembrane region" description="Helical" evidence="1">
    <location>
        <begin position="44"/>
        <end position="64"/>
    </location>
</feature>
<name>A0A482WGU6_LAOST</name>
<sequence>MSESFISAVSERMFKLLQSHSLQLRLWDSSEIEEGRRRHQYRKAFPMMVAGYMMLSAFLVPLGFQFMAMIGGKALLLSKMALMMSMLGGFKKLLTPDPIYHLPAAPAPSFEHASLGWHRSTREPAQMTQAFAKTHHAPQSSSWIDPKTYSLFR</sequence>
<dbReference type="PANTHER" id="PTHR21879:SF8">
    <property type="entry name" value="OSIRIS 23"/>
    <property type="match status" value="1"/>
</dbReference>
<dbReference type="GO" id="GO:0016020">
    <property type="term" value="C:membrane"/>
    <property type="evidence" value="ECO:0007669"/>
    <property type="project" value="TreeGrafter"/>
</dbReference>
<accession>A0A482WGU6</accession>
<keyword evidence="1" id="KW-1133">Transmembrane helix</keyword>
<organism evidence="2 3">
    <name type="scientific">Laodelphax striatellus</name>
    <name type="common">Small brown planthopper</name>
    <name type="synonym">Delphax striatella</name>
    <dbReference type="NCBI Taxonomy" id="195883"/>
    <lineage>
        <taxon>Eukaryota</taxon>
        <taxon>Metazoa</taxon>
        <taxon>Ecdysozoa</taxon>
        <taxon>Arthropoda</taxon>
        <taxon>Hexapoda</taxon>
        <taxon>Insecta</taxon>
        <taxon>Pterygota</taxon>
        <taxon>Neoptera</taxon>
        <taxon>Paraneoptera</taxon>
        <taxon>Hemiptera</taxon>
        <taxon>Auchenorrhyncha</taxon>
        <taxon>Fulgoroidea</taxon>
        <taxon>Delphacidae</taxon>
        <taxon>Criomorphinae</taxon>
        <taxon>Laodelphax</taxon>
    </lineage>
</organism>
<dbReference type="OrthoDB" id="7683472at2759"/>
<evidence type="ECO:0000313" key="2">
    <source>
        <dbReference type="EMBL" id="RZF32759.1"/>
    </source>
</evidence>
<keyword evidence="1" id="KW-0812">Transmembrane</keyword>